<gene>
    <name evidence="2" type="ORF">FQA47_011537</name>
</gene>
<comment type="caution">
    <text evidence="2">The sequence shown here is derived from an EMBL/GenBank/DDBJ whole genome shotgun (WGS) entry which is preliminary data.</text>
</comment>
<reference evidence="2" key="1">
    <citation type="journal article" name="BMC Genomics">
        <title>Long-read sequencing and de novo genome assembly of marine medaka (Oryzias melastigma).</title>
        <authorList>
            <person name="Liang P."/>
            <person name="Saqib H.S.A."/>
            <person name="Ni X."/>
            <person name="Shen Y."/>
        </authorList>
    </citation>
    <scope>NUCLEOTIDE SEQUENCE</scope>
    <source>
        <strain evidence="2">Bigg-433</strain>
    </source>
</reference>
<dbReference type="Proteomes" id="UP000646548">
    <property type="component" value="Unassembled WGS sequence"/>
</dbReference>
<protein>
    <submittedName>
        <fullName evidence="2">Mitogen-activated protein kinase kinase kinase 5</fullName>
    </submittedName>
</protein>
<dbReference type="InterPro" id="IPR046872">
    <property type="entry name" value="DRHyd-ASK"/>
</dbReference>
<dbReference type="Pfam" id="PF20309">
    <property type="entry name" value="DRHyd-ASK"/>
    <property type="match status" value="1"/>
</dbReference>
<evidence type="ECO:0000313" key="3">
    <source>
        <dbReference type="Proteomes" id="UP000646548"/>
    </source>
</evidence>
<evidence type="ECO:0000259" key="1">
    <source>
        <dbReference type="Pfam" id="PF20309"/>
    </source>
</evidence>
<accession>A0A834F0Q9</accession>
<evidence type="ECO:0000313" key="2">
    <source>
        <dbReference type="EMBL" id="KAF6716686.1"/>
    </source>
</evidence>
<dbReference type="GO" id="GO:0016301">
    <property type="term" value="F:kinase activity"/>
    <property type="evidence" value="ECO:0007669"/>
    <property type="project" value="UniProtKB-KW"/>
</dbReference>
<feature type="domain" description="MAP3K deoxyribohydrolase" evidence="1">
    <location>
        <begin position="89"/>
        <end position="123"/>
    </location>
</feature>
<name>A0A834F0Q9_ORYME</name>
<dbReference type="AlphaFoldDB" id="A0A834F0Q9"/>
<organism evidence="2 3">
    <name type="scientific">Oryzias melastigma</name>
    <name type="common">Marine medaka</name>
    <dbReference type="NCBI Taxonomy" id="30732"/>
    <lineage>
        <taxon>Eukaryota</taxon>
        <taxon>Metazoa</taxon>
        <taxon>Chordata</taxon>
        <taxon>Craniata</taxon>
        <taxon>Vertebrata</taxon>
        <taxon>Euteleostomi</taxon>
        <taxon>Actinopterygii</taxon>
        <taxon>Neopterygii</taxon>
        <taxon>Teleostei</taxon>
        <taxon>Neoteleostei</taxon>
        <taxon>Acanthomorphata</taxon>
        <taxon>Ovalentaria</taxon>
        <taxon>Atherinomorphae</taxon>
        <taxon>Beloniformes</taxon>
        <taxon>Adrianichthyidae</taxon>
        <taxon>Oryziinae</taxon>
        <taxon>Oryzias</taxon>
    </lineage>
</organism>
<keyword evidence="2" id="KW-0808">Transferase</keyword>
<proteinExistence type="predicted"/>
<keyword evidence="2" id="KW-0418">Kinase</keyword>
<sequence>MEQDGISLPVPCVGAAGGEASGGIPAAGTFWQDALIPAGEHSPTARDCADGGGLLSTGKAGKSRPVTVAYVVNGEASQQSNAESMALQCLKDACEAAGSKLDTVNFGKLDFGETAVLDRFYNAGEGIRRSRRRTLTSAAGQSSSSGVLLLSHALRMNFPLEEQMFEERGVCLHLPDDVIKKVMTSSTHPDPGEEMLSSR</sequence>
<dbReference type="EMBL" id="WKFB01000943">
    <property type="protein sequence ID" value="KAF6716686.1"/>
    <property type="molecule type" value="Genomic_DNA"/>
</dbReference>